<dbReference type="SMART" id="SM00320">
    <property type="entry name" value="WD40"/>
    <property type="match status" value="4"/>
</dbReference>
<dbReference type="EMBL" id="GDHF01003402">
    <property type="protein sequence ID" value="JAI48912.1"/>
    <property type="molecule type" value="Transcribed_RNA"/>
</dbReference>
<evidence type="ECO:0000256" key="1">
    <source>
        <dbReference type="ARBA" id="ARBA00022448"/>
    </source>
</evidence>
<gene>
    <name evidence="13" type="primary">Lis-1_1</name>
    <name evidence="14" type="synonym">Lis-1_4</name>
    <name evidence="13" type="ORF">c1_g1_i5</name>
    <name evidence="14" type="ORF">c1_g1_i7</name>
</gene>
<evidence type="ECO:0000256" key="8">
    <source>
        <dbReference type="ARBA" id="ARBA00023054"/>
    </source>
</evidence>
<dbReference type="PROSITE" id="PS50294">
    <property type="entry name" value="WD_REPEATS_REGION"/>
    <property type="match status" value="4"/>
</dbReference>
<dbReference type="GO" id="GO:0051301">
    <property type="term" value="P:cell division"/>
    <property type="evidence" value="ECO:0007669"/>
    <property type="project" value="UniProtKB-KW"/>
</dbReference>
<dbReference type="GO" id="GO:0071013">
    <property type="term" value="C:catalytic step 2 spliceosome"/>
    <property type="evidence" value="ECO:0007669"/>
    <property type="project" value="InterPro"/>
</dbReference>
<keyword evidence="6" id="KW-0677">Repeat</keyword>
<feature type="domain" description="PAC1-like LisH-like dimerisation" evidence="12">
    <location>
        <begin position="7"/>
        <end position="40"/>
    </location>
</feature>
<dbReference type="InterPro" id="IPR036322">
    <property type="entry name" value="WD40_repeat_dom_sf"/>
</dbReference>
<dbReference type="SUPFAM" id="SSF50978">
    <property type="entry name" value="WD40 repeat-like"/>
    <property type="match status" value="1"/>
</dbReference>
<keyword evidence="4" id="KW-0132">Cell division</keyword>
<dbReference type="OrthoDB" id="674604at2759"/>
<dbReference type="Pfam" id="PF24951">
    <property type="entry name" value="LisH_PAC1"/>
    <property type="match status" value="1"/>
</dbReference>
<dbReference type="InterPro" id="IPR001680">
    <property type="entry name" value="WD40_rpt"/>
</dbReference>
<dbReference type="PANTHER" id="PTHR43979:SF1">
    <property type="entry name" value="PRE-MRNA-PROCESSING FACTOR 17"/>
    <property type="match status" value="1"/>
</dbReference>
<reference evidence="13" key="1">
    <citation type="submission" date="2015-06" db="EMBL/GenBank/DDBJ databases">
        <authorList>
            <person name="Hoefler B.C."/>
            <person name="Straight P.D."/>
        </authorList>
    </citation>
    <scope>NUCLEOTIDE SEQUENCE</scope>
</reference>
<evidence type="ECO:0000259" key="12">
    <source>
        <dbReference type="Pfam" id="PF24951"/>
    </source>
</evidence>
<dbReference type="Pfam" id="PF00400">
    <property type="entry name" value="WD40"/>
    <property type="match status" value="4"/>
</dbReference>
<evidence type="ECO:0000256" key="4">
    <source>
        <dbReference type="ARBA" id="ARBA00022618"/>
    </source>
</evidence>
<evidence type="ECO:0000256" key="11">
    <source>
        <dbReference type="PROSITE-ProRule" id="PRU00221"/>
    </source>
</evidence>
<dbReference type="GO" id="GO:0051299">
    <property type="term" value="P:centrosome separation"/>
    <property type="evidence" value="ECO:0007669"/>
    <property type="project" value="UniProtKB-ARBA"/>
</dbReference>
<dbReference type="CDD" id="cd00200">
    <property type="entry name" value="WD40"/>
    <property type="match status" value="1"/>
</dbReference>
<keyword evidence="1" id="KW-0813">Transport</keyword>
<keyword evidence="8" id="KW-0175">Coiled coil</keyword>
<dbReference type="InterPro" id="IPR032847">
    <property type="entry name" value="PRPF17"/>
</dbReference>
<dbReference type="GO" id="GO:0005874">
    <property type="term" value="C:microtubule"/>
    <property type="evidence" value="ECO:0007669"/>
    <property type="project" value="UniProtKB-KW"/>
</dbReference>
<dbReference type="InterPro" id="IPR019775">
    <property type="entry name" value="WD40_repeat_CS"/>
</dbReference>
<evidence type="ECO:0000256" key="9">
    <source>
        <dbReference type="ARBA" id="ARBA00023212"/>
    </source>
</evidence>
<evidence type="ECO:0000256" key="10">
    <source>
        <dbReference type="ARBA" id="ARBA00023306"/>
    </source>
</evidence>
<dbReference type="AlphaFoldDB" id="A0A0K8UBA0"/>
<dbReference type="SMART" id="SM00667">
    <property type="entry name" value="LisH"/>
    <property type="match status" value="1"/>
</dbReference>
<evidence type="ECO:0000256" key="5">
    <source>
        <dbReference type="ARBA" id="ARBA00022701"/>
    </source>
</evidence>
<feature type="repeat" description="WD" evidence="11">
    <location>
        <begin position="189"/>
        <end position="230"/>
    </location>
</feature>
<dbReference type="GO" id="GO:0051225">
    <property type="term" value="P:spindle assembly"/>
    <property type="evidence" value="ECO:0007669"/>
    <property type="project" value="UniProtKB-ARBA"/>
</dbReference>
<feature type="repeat" description="WD" evidence="11">
    <location>
        <begin position="231"/>
        <end position="272"/>
    </location>
</feature>
<keyword evidence="2" id="KW-0963">Cytoplasm</keyword>
<protein>
    <submittedName>
        <fullName evidence="13">Lissencephaly-1</fullName>
    </submittedName>
</protein>
<keyword evidence="3 11" id="KW-0853">WD repeat</keyword>
<evidence type="ECO:0000256" key="2">
    <source>
        <dbReference type="ARBA" id="ARBA00022490"/>
    </source>
</evidence>
<accession>A0A0K8UBA0</accession>
<dbReference type="InterPro" id="IPR006594">
    <property type="entry name" value="LisH"/>
</dbReference>
<dbReference type="EMBL" id="GDHF01028468">
    <property type="protein sequence ID" value="JAI23846.1"/>
    <property type="molecule type" value="Transcribed_RNA"/>
</dbReference>
<organism evidence="13">
    <name type="scientific">Bactrocera latifrons</name>
    <name type="common">Malaysian fruit fly</name>
    <name type="synonym">Chaetodacus latifrons</name>
    <dbReference type="NCBI Taxonomy" id="174628"/>
    <lineage>
        <taxon>Eukaryota</taxon>
        <taxon>Metazoa</taxon>
        <taxon>Ecdysozoa</taxon>
        <taxon>Arthropoda</taxon>
        <taxon>Hexapoda</taxon>
        <taxon>Insecta</taxon>
        <taxon>Pterygota</taxon>
        <taxon>Neoptera</taxon>
        <taxon>Endopterygota</taxon>
        <taxon>Diptera</taxon>
        <taxon>Brachycera</taxon>
        <taxon>Muscomorpha</taxon>
        <taxon>Tephritoidea</taxon>
        <taxon>Tephritidae</taxon>
        <taxon>Bactrocera</taxon>
        <taxon>Bactrocera</taxon>
    </lineage>
</organism>
<dbReference type="FunFam" id="1.20.960.30:FF:000002">
    <property type="entry name" value="Platelet-activating factor acetylhydrolase ib"/>
    <property type="match status" value="1"/>
</dbReference>
<dbReference type="Gene3D" id="2.130.10.10">
    <property type="entry name" value="YVTN repeat-like/Quinoprotein amine dehydrogenase"/>
    <property type="match status" value="1"/>
</dbReference>
<dbReference type="InterPro" id="IPR056795">
    <property type="entry name" value="PAC1-like_LisH-like_dom"/>
</dbReference>
<sequence>MKMVLSQRQREELNQAIADYLGSSGYSESLDVFRKEADVSTENEKKVSGLLEKKWTSVIRLQKKVMELEAKLSEAEKEVIEGAPTKAKRSPGEWIPRPPEKFSLTGHRASITRVAFHPIFGLMVSSSEDATIKIWDFETGEYERTLKGHTDSVQDVAFDAQGKLLVSCSADLSIKLWDFQQSYECVKTMHGHDHNVSSVAFVPAGDYVISASRDKTIKMWEVATGYCVKTYSGHREWVRMVRVHMDGSIFASCSNDHSIRIWQTSTKDCKTRIR</sequence>
<dbReference type="GO" id="GO:0000398">
    <property type="term" value="P:mRNA splicing, via spliceosome"/>
    <property type="evidence" value="ECO:0007669"/>
    <property type="project" value="InterPro"/>
</dbReference>
<dbReference type="PRINTS" id="PR00320">
    <property type="entry name" value="GPROTEINBRPT"/>
</dbReference>
<name>A0A0K8UBA0_BACLA</name>
<evidence type="ECO:0000256" key="6">
    <source>
        <dbReference type="ARBA" id="ARBA00022737"/>
    </source>
</evidence>
<dbReference type="Gene3D" id="1.20.960.30">
    <property type="match status" value="1"/>
</dbReference>
<keyword evidence="7" id="KW-0498">Mitosis</keyword>
<feature type="repeat" description="WD" evidence="11">
    <location>
        <begin position="104"/>
        <end position="145"/>
    </location>
</feature>
<dbReference type="InterPro" id="IPR015943">
    <property type="entry name" value="WD40/YVTN_repeat-like_dom_sf"/>
</dbReference>
<proteinExistence type="predicted"/>
<dbReference type="InterPro" id="IPR020472">
    <property type="entry name" value="WD40_PAC1"/>
</dbReference>
<dbReference type="PANTHER" id="PTHR43979">
    <property type="entry name" value="PRE-MRNA-PROCESSING FACTOR 17"/>
    <property type="match status" value="1"/>
</dbReference>
<dbReference type="SUPFAM" id="SSF109925">
    <property type="entry name" value="Lissencephaly-1 protein (Lis-1, PAF-AH alpha) N-terminal domain"/>
    <property type="match status" value="1"/>
</dbReference>
<dbReference type="InterPro" id="IPR037190">
    <property type="entry name" value="LIS1_N"/>
</dbReference>
<keyword evidence="10" id="KW-0131">Cell cycle</keyword>
<evidence type="ECO:0000313" key="14">
    <source>
        <dbReference type="EMBL" id="JAI48912.1"/>
    </source>
</evidence>
<evidence type="ECO:0000313" key="13">
    <source>
        <dbReference type="EMBL" id="JAI23846.1"/>
    </source>
</evidence>
<feature type="repeat" description="WD" evidence="11">
    <location>
        <begin position="146"/>
        <end position="180"/>
    </location>
</feature>
<evidence type="ECO:0000256" key="3">
    <source>
        <dbReference type="ARBA" id="ARBA00022574"/>
    </source>
</evidence>
<keyword evidence="9" id="KW-0206">Cytoskeleton</keyword>
<keyword evidence="5" id="KW-0493">Microtubule</keyword>
<dbReference type="GO" id="GO:0003729">
    <property type="term" value="F:mRNA binding"/>
    <property type="evidence" value="ECO:0007669"/>
    <property type="project" value="TreeGrafter"/>
</dbReference>
<dbReference type="PROSITE" id="PS50082">
    <property type="entry name" value="WD_REPEATS_2"/>
    <property type="match status" value="4"/>
</dbReference>
<evidence type="ECO:0000256" key="7">
    <source>
        <dbReference type="ARBA" id="ARBA00022776"/>
    </source>
</evidence>
<dbReference type="PROSITE" id="PS50896">
    <property type="entry name" value="LISH"/>
    <property type="match status" value="1"/>
</dbReference>
<dbReference type="GO" id="GO:0030286">
    <property type="term" value="C:dynein complex"/>
    <property type="evidence" value="ECO:0007669"/>
    <property type="project" value="UniProtKB-ARBA"/>
</dbReference>
<dbReference type="PROSITE" id="PS00678">
    <property type="entry name" value="WD_REPEATS_1"/>
    <property type="match status" value="3"/>
</dbReference>